<gene>
    <name evidence="1" type="ORF">EV644_107334</name>
</gene>
<organism evidence="1 2">
    <name type="scientific">Kribbella orskensis</name>
    <dbReference type="NCBI Taxonomy" id="2512216"/>
    <lineage>
        <taxon>Bacteria</taxon>
        <taxon>Bacillati</taxon>
        <taxon>Actinomycetota</taxon>
        <taxon>Actinomycetes</taxon>
        <taxon>Propionibacteriales</taxon>
        <taxon>Kribbellaceae</taxon>
        <taxon>Kribbella</taxon>
    </lineage>
</organism>
<proteinExistence type="predicted"/>
<dbReference type="RefSeq" id="WP_132190532.1">
    <property type="nucleotide sequence ID" value="NZ_SLWM01000007.1"/>
</dbReference>
<accession>A0ABY2BJJ1</accession>
<keyword evidence="2" id="KW-1185">Reference proteome</keyword>
<protein>
    <submittedName>
        <fullName evidence="1">Uncharacterized protein</fullName>
    </submittedName>
</protein>
<dbReference type="EMBL" id="SLWM01000007">
    <property type="protein sequence ID" value="TCO22009.1"/>
    <property type="molecule type" value="Genomic_DNA"/>
</dbReference>
<reference evidence="1 2" key="1">
    <citation type="journal article" date="2015" name="Stand. Genomic Sci.">
        <title>Genomic Encyclopedia of Bacterial and Archaeal Type Strains, Phase III: the genomes of soil and plant-associated and newly described type strains.</title>
        <authorList>
            <person name="Whitman W.B."/>
            <person name="Woyke T."/>
            <person name="Klenk H.P."/>
            <person name="Zhou Y."/>
            <person name="Lilburn T.G."/>
            <person name="Beck B.J."/>
            <person name="De Vos P."/>
            <person name="Vandamme P."/>
            <person name="Eisen J.A."/>
            <person name="Garrity G."/>
            <person name="Hugenholtz P."/>
            <person name="Kyrpides N.C."/>
        </authorList>
    </citation>
    <scope>NUCLEOTIDE SEQUENCE [LARGE SCALE GENOMIC DNA]</scope>
    <source>
        <strain evidence="1 2">VKM Ac-2538</strain>
    </source>
</reference>
<name>A0ABY2BJJ1_9ACTN</name>
<sequence length="73" mass="8213">MSDVFDEILDDELTEDDLDELEALGAAEDADFLLGIQMPEARIVWRKFKLPETGSFTEGVAAVMKRYGYKIIA</sequence>
<evidence type="ECO:0000313" key="1">
    <source>
        <dbReference type="EMBL" id="TCO22009.1"/>
    </source>
</evidence>
<comment type="caution">
    <text evidence="1">The sequence shown here is derived from an EMBL/GenBank/DDBJ whole genome shotgun (WGS) entry which is preliminary data.</text>
</comment>
<dbReference type="Proteomes" id="UP000295818">
    <property type="component" value="Unassembled WGS sequence"/>
</dbReference>
<evidence type="ECO:0000313" key="2">
    <source>
        <dbReference type="Proteomes" id="UP000295818"/>
    </source>
</evidence>